<dbReference type="RefSeq" id="XP_030767179.1">
    <property type="nucleotide sequence ID" value="XM_030911319.1"/>
</dbReference>
<comment type="similarity">
    <text evidence="3">Belongs to the HARBI1 family.</text>
</comment>
<reference evidence="11" key="1">
    <citation type="submission" date="2025-08" db="UniProtKB">
        <authorList>
            <consortium name="RefSeq"/>
        </authorList>
    </citation>
    <scope>IDENTIFICATION</scope>
    <source>
        <tissue evidence="11">Gonads</tissue>
    </source>
</reference>
<name>A0A6J2YV68_SITOR</name>
<evidence type="ECO:0000256" key="3">
    <source>
        <dbReference type="ARBA" id="ARBA00006958"/>
    </source>
</evidence>
<evidence type="ECO:0000256" key="2">
    <source>
        <dbReference type="ARBA" id="ARBA00004123"/>
    </source>
</evidence>
<feature type="domain" description="DDE Tnp4" evidence="9">
    <location>
        <begin position="155"/>
        <end position="197"/>
    </location>
</feature>
<dbReference type="Proteomes" id="UP000504635">
    <property type="component" value="Unplaced"/>
</dbReference>
<gene>
    <name evidence="11" type="primary">LOC115890953</name>
</gene>
<keyword evidence="4" id="KW-0540">Nuclease</keyword>
<dbReference type="Pfam" id="PF13359">
    <property type="entry name" value="DDE_Tnp_4"/>
    <property type="match status" value="1"/>
</dbReference>
<feature type="signal peptide" evidence="8">
    <location>
        <begin position="1"/>
        <end position="34"/>
    </location>
</feature>
<keyword evidence="7" id="KW-0539">Nucleus</keyword>
<keyword evidence="10" id="KW-1185">Reference proteome</keyword>
<keyword evidence="8" id="KW-0732">Signal</keyword>
<evidence type="ECO:0000256" key="1">
    <source>
        <dbReference type="ARBA" id="ARBA00001968"/>
    </source>
</evidence>
<evidence type="ECO:0000256" key="4">
    <source>
        <dbReference type="ARBA" id="ARBA00022722"/>
    </source>
</evidence>
<evidence type="ECO:0000256" key="6">
    <source>
        <dbReference type="ARBA" id="ARBA00022801"/>
    </source>
</evidence>
<evidence type="ECO:0000256" key="5">
    <source>
        <dbReference type="ARBA" id="ARBA00022723"/>
    </source>
</evidence>
<dbReference type="AlphaFoldDB" id="A0A6J2YV68"/>
<protein>
    <submittedName>
        <fullName evidence="11">Nuclease HARBI1</fullName>
    </submittedName>
</protein>
<dbReference type="GO" id="GO:0046872">
    <property type="term" value="F:metal ion binding"/>
    <property type="evidence" value="ECO:0007669"/>
    <property type="project" value="UniProtKB-KW"/>
</dbReference>
<dbReference type="PANTHER" id="PTHR22930:SF250">
    <property type="entry name" value="NUCLEASE HARBI1-LIKE PROTEIN"/>
    <property type="match status" value="1"/>
</dbReference>
<dbReference type="KEGG" id="soy:115890953"/>
<dbReference type="InterPro" id="IPR045249">
    <property type="entry name" value="HARBI1-like"/>
</dbReference>
<sequence length="199" mass="22910">MKQFLQSICIKKSEGKVLCLLWLIWCIYVQENTTNQDIRESDFKTLFRFEEENVVWLADHFLGADLETRGAALSPVQKMKVFLRYCANPGFQSGIAEELGCTQPTVSRIFHEVLEQLVQQAGEWIRSQKTSENQIMQAKEKWLTRFDFPTAIGVIDCTQIRIKKPAQFRDEYINRKGFSSINVQATCDQNCVITSIDAS</sequence>
<evidence type="ECO:0000313" key="10">
    <source>
        <dbReference type="Proteomes" id="UP000504635"/>
    </source>
</evidence>
<evidence type="ECO:0000259" key="9">
    <source>
        <dbReference type="Pfam" id="PF13359"/>
    </source>
</evidence>
<evidence type="ECO:0000256" key="7">
    <source>
        <dbReference type="ARBA" id="ARBA00023242"/>
    </source>
</evidence>
<organism evidence="10 11">
    <name type="scientific">Sitophilus oryzae</name>
    <name type="common">Rice weevil</name>
    <name type="synonym">Curculio oryzae</name>
    <dbReference type="NCBI Taxonomy" id="7048"/>
    <lineage>
        <taxon>Eukaryota</taxon>
        <taxon>Metazoa</taxon>
        <taxon>Ecdysozoa</taxon>
        <taxon>Arthropoda</taxon>
        <taxon>Hexapoda</taxon>
        <taxon>Insecta</taxon>
        <taxon>Pterygota</taxon>
        <taxon>Neoptera</taxon>
        <taxon>Endopterygota</taxon>
        <taxon>Coleoptera</taxon>
        <taxon>Polyphaga</taxon>
        <taxon>Cucujiformia</taxon>
        <taxon>Curculionidae</taxon>
        <taxon>Dryophthorinae</taxon>
        <taxon>Sitophilus</taxon>
    </lineage>
</organism>
<keyword evidence="6" id="KW-0378">Hydrolase</keyword>
<comment type="cofactor">
    <cofactor evidence="1">
        <name>a divalent metal cation</name>
        <dbReference type="ChEBI" id="CHEBI:60240"/>
    </cofactor>
</comment>
<dbReference type="GeneID" id="115890953"/>
<keyword evidence="5" id="KW-0479">Metal-binding</keyword>
<dbReference type="InterPro" id="IPR027806">
    <property type="entry name" value="HARBI1_dom"/>
</dbReference>
<evidence type="ECO:0000313" key="11">
    <source>
        <dbReference type="RefSeq" id="XP_030767179.1"/>
    </source>
</evidence>
<accession>A0A6J2YV68</accession>
<dbReference type="OrthoDB" id="8194406at2759"/>
<dbReference type="GO" id="GO:0005634">
    <property type="term" value="C:nucleus"/>
    <property type="evidence" value="ECO:0007669"/>
    <property type="project" value="UniProtKB-SubCell"/>
</dbReference>
<dbReference type="GO" id="GO:0004518">
    <property type="term" value="F:nuclease activity"/>
    <property type="evidence" value="ECO:0007669"/>
    <property type="project" value="UniProtKB-KW"/>
</dbReference>
<evidence type="ECO:0000256" key="8">
    <source>
        <dbReference type="SAM" id="SignalP"/>
    </source>
</evidence>
<comment type="subcellular location">
    <subcellularLocation>
        <location evidence="2">Nucleus</location>
    </subcellularLocation>
</comment>
<proteinExistence type="inferred from homology"/>
<dbReference type="GO" id="GO:0016787">
    <property type="term" value="F:hydrolase activity"/>
    <property type="evidence" value="ECO:0007669"/>
    <property type="project" value="UniProtKB-KW"/>
</dbReference>
<dbReference type="InParanoid" id="A0A6J2YV68"/>
<dbReference type="PANTHER" id="PTHR22930">
    <property type="match status" value="1"/>
</dbReference>
<feature type="chain" id="PRO_5026846769" evidence="8">
    <location>
        <begin position="35"/>
        <end position="199"/>
    </location>
</feature>